<dbReference type="WBParaSite" id="ACRNAN_scaffold3247.g12482.t1">
    <property type="protein sequence ID" value="ACRNAN_scaffold3247.g12482.t1"/>
    <property type="gene ID" value="ACRNAN_scaffold3247.g12482"/>
</dbReference>
<name>A0A914DPW4_9BILA</name>
<keyword evidence="1" id="KW-1185">Reference proteome</keyword>
<dbReference type="Proteomes" id="UP000887540">
    <property type="component" value="Unplaced"/>
</dbReference>
<organism evidence="1 2">
    <name type="scientific">Acrobeloides nanus</name>
    <dbReference type="NCBI Taxonomy" id="290746"/>
    <lineage>
        <taxon>Eukaryota</taxon>
        <taxon>Metazoa</taxon>
        <taxon>Ecdysozoa</taxon>
        <taxon>Nematoda</taxon>
        <taxon>Chromadorea</taxon>
        <taxon>Rhabditida</taxon>
        <taxon>Tylenchina</taxon>
        <taxon>Cephalobomorpha</taxon>
        <taxon>Cephaloboidea</taxon>
        <taxon>Cephalobidae</taxon>
        <taxon>Acrobeloides</taxon>
    </lineage>
</organism>
<reference evidence="2" key="1">
    <citation type="submission" date="2022-11" db="UniProtKB">
        <authorList>
            <consortium name="WormBaseParasite"/>
        </authorList>
    </citation>
    <scope>IDENTIFICATION</scope>
</reference>
<evidence type="ECO:0000313" key="2">
    <source>
        <dbReference type="WBParaSite" id="ACRNAN_scaffold3247.g12482.t1"/>
    </source>
</evidence>
<accession>A0A914DPW4</accession>
<protein>
    <submittedName>
        <fullName evidence="2">Uncharacterized protein</fullName>
    </submittedName>
</protein>
<evidence type="ECO:0000313" key="1">
    <source>
        <dbReference type="Proteomes" id="UP000887540"/>
    </source>
</evidence>
<dbReference type="AlphaFoldDB" id="A0A914DPW4"/>
<proteinExistence type="predicted"/>
<sequence>MNNPSSSRLSPSWLVKDITEIFASPKKIRDDSEARALFPPYGLNKKLSNSPNIEDRQAESPWANLAKNVVQIFNPGMASTTTPAPLFPAIPAFQELIPEWLRPRSSSSNIHQDLPKVQNSWFGEWTRMFDRHQPQAEIDTDGSGLNRLVVRENVAPDDIFSRLMGGKFNERGWEWNDGNLRIVNKNGNQLLGSEVAVHDRSVDIPVRRWFDLANNVISAYKNSDTPSIFLKRK</sequence>